<keyword evidence="1" id="KW-1133">Transmembrane helix</keyword>
<dbReference type="RefSeq" id="WP_034221030.1">
    <property type="nucleotide sequence ID" value="NZ_AXCW01000001.1"/>
</dbReference>
<feature type="transmembrane region" description="Helical" evidence="1">
    <location>
        <begin position="6"/>
        <end position="30"/>
    </location>
</feature>
<evidence type="ECO:0008006" key="4">
    <source>
        <dbReference type="Google" id="ProtNLM"/>
    </source>
</evidence>
<dbReference type="OrthoDB" id="4629737at2"/>
<evidence type="ECO:0000313" key="2">
    <source>
        <dbReference type="EMBL" id="EYR65267.1"/>
    </source>
</evidence>
<evidence type="ECO:0000256" key="1">
    <source>
        <dbReference type="SAM" id="Phobius"/>
    </source>
</evidence>
<dbReference type="Proteomes" id="UP000019753">
    <property type="component" value="Unassembled WGS sequence"/>
</dbReference>
<gene>
    <name evidence="2" type="ORF">N866_00380</name>
</gene>
<dbReference type="AlphaFoldDB" id="A0A021W1Q3"/>
<evidence type="ECO:0000313" key="3">
    <source>
        <dbReference type="Proteomes" id="UP000019753"/>
    </source>
</evidence>
<comment type="caution">
    <text evidence="2">The sequence shown here is derived from an EMBL/GenBank/DDBJ whole genome shotgun (WGS) entry which is preliminary data.</text>
</comment>
<dbReference type="EMBL" id="AXCW01000001">
    <property type="protein sequence ID" value="EYR65267.1"/>
    <property type="molecule type" value="Genomic_DNA"/>
</dbReference>
<reference evidence="2 3" key="1">
    <citation type="submission" date="2014-01" db="EMBL/GenBank/DDBJ databases">
        <title>Actinotalea ferrariae CF5-4.</title>
        <authorList>
            <person name="Chen F."/>
            <person name="Li Y."/>
            <person name="Wang G."/>
        </authorList>
    </citation>
    <scope>NUCLEOTIDE SEQUENCE [LARGE SCALE GENOMIC DNA]</scope>
    <source>
        <strain evidence="2 3">CF5-4</strain>
    </source>
</reference>
<proteinExistence type="predicted"/>
<keyword evidence="1" id="KW-0472">Membrane</keyword>
<organism evidence="2 3">
    <name type="scientific">Actinotalea ferrariae CF5-4</name>
    <dbReference type="NCBI Taxonomy" id="948458"/>
    <lineage>
        <taxon>Bacteria</taxon>
        <taxon>Bacillati</taxon>
        <taxon>Actinomycetota</taxon>
        <taxon>Actinomycetes</taxon>
        <taxon>Micrococcales</taxon>
        <taxon>Cellulomonadaceae</taxon>
        <taxon>Actinotalea</taxon>
    </lineage>
</organism>
<feature type="transmembrane region" description="Helical" evidence="1">
    <location>
        <begin position="92"/>
        <end position="112"/>
    </location>
</feature>
<protein>
    <recommendedName>
        <fullName evidence="4">Copper resistance protein D domain-containing protein</fullName>
    </recommendedName>
</protein>
<feature type="transmembrane region" description="Helical" evidence="1">
    <location>
        <begin position="124"/>
        <end position="144"/>
    </location>
</feature>
<keyword evidence="1" id="KW-0812">Transmembrane</keyword>
<keyword evidence="3" id="KW-1185">Reference proteome</keyword>
<feature type="transmembrane region" description="Helical" evidence="1">
    <location>
        <begin position="51"/>
        <end position="72"/>
    </location>
</feature>
<accession>A0A021W1Q3</accession>
<name>A0A021W1Q3_9CELL</name>
<sequence length="145" mass="15357">MDVWSLVRFVHVLGAILWVGGQVTVSMLVLPVARRRLGERERAELMRTLGLRLGVITMAGFIPVQVATGVLLAWHKGVTWASLGDPGYGRTLAGKLVAFVLVMLAAGLHGWANGVGRRTLARSLALASLIGSLVVVLLATALPVS</sequence>